<dbReference type="Proteomes" id="UP000821853">
    <property type="component" value="Chromosome 9"/>
</dbReference>
<dbReference type="InterPro" id="IPR002018">
    <property type="entry name" value="CarbesteraseB"/>
</dbReference>
<keyword evidence="4" id="KW-0325">Glycoprotein</keyword>
<dbReference type="AlphaFoldDB" id="A0A9J6H436"/>
<dbReference type="Pfam" id="PF00135">
    <property type="entry name" value="COesterase"/>
    <property type="match status" value="1"/>
</dbReference>
<dbReference type="InterPro" id="IPR050654">
    <property type="entry name" value="AChE-related_enzymes"/>
</dbReference>
<dbReference type="EMBL" id="JABSTR010000011">
    <property type="protein sequence ID" value="KAH9382554.1"/>
    <property type="molecule type" value="Genomic_DNA"/>
</dbReference>
<evidence type="ECO:0000259" key="5">
    <source>
        <dbReference type="Pfam" id="PF00135"/>
    </source>
</evidence>
<name>A0A9J6H436_HAELO</name>
<dbReference type="GO" id="GO:0003990">
    <property type="term" value="F:acetylcholinesterase activity"/>
    <property type="evidence" value="ECO:0007669"/>
    <property type="project" value="TreeGrafter"/>
</dbReference>
<evidence type="ECO:0000313" key="7">
    <source>
        <dbReference type="Proteomes" id="UP000821853"/>
    </source>
</evidence>
<dbReference type="VEuPathDB" id="VectorBase:HLOH_062882"/>
<organism evidence="6 7">
    <name type="scientific">Haemaphysalis longicornis</name>
    <name type="common">Bush tick</name>
    <dbReference type="NCBI Taxonomy" id="44386"/>
    <lineage>
        <taxon>Eukaryota</taxon>
        <taxon>Metazoa</taxon>
        <taxon>Ecdysozoa</taxon>
        <taxon>Arthropoda</taxon>
        <taxon>Chelicerata</taxon>
        <taxon>Arachnida</taxon>
        <taxon>Acari</taxon>
        <taxon>Parasitiformes</taxon>
        <taxon>Ixodida</taxon>
        <taxon>Ixodoidea</taxon>
        <taxon>Ixodidae</taxon>
        <taxon>Haemaphysalinae</taxon>
        <taxon>Haemaphysalis</taxon>
    </lineage>
</organism>
<keyword evidence="7" id="KW-1185">Reference proteome</keyword>
<dbReference type="SUPFAM" id="SSF53474">
    <property type="entry name" value="alpha/beta-Hydrolases"/>
    <property type="match status" value="1"/>
</dbReference>
<comment type="similarity">
    <text evidence="1">Belongs to the type-B carboxylesterase/lipase family.</text>
</comment>
<feature type="domain" description="Carboxylesterase type B" evidence="5">
    <location>
        <begin position="3"/>
        <end position="85"/>
    </location>
</feature>
<comment type="caution">
    <text evidence="6">The sequence shown here is derived from an EMBL/GenBank/DDBJ whole genome shotgun (WGS) entry which is preliminary data.</text>
</comment>
<evidence type="ECO:0000256" key="2">
    <source>
        <dbReference type="ARBA" id="ARBA00022487"/>
    </source>
</evidence>
<reference evidence="6 7" key="1">
    <citation type="journal article" date="2020" name="Cell">
        <title>Large-Scale Comparative Analyses of Tick Genomes Elucidate Their Genetic Diversity and Vector Capacities.</title>
        <authorList>
            <consortium name="Tick Genome and Microbiome Consortium (TIGMIC)"/>
            <person name="Jia N."/>
            <person name="Wang J."/>
            <person name="Shi W."/>
            <person name="Du L."/>
            <person name="Sun Y."/>
            <person name="Zhan W."/>
            <person name="Jiang J.F."/>
            <person name="Wang Q."/>
            <person name="Zhang B."/>
            <person name="Ji P."/>
            <person name="Bell-Sakyi L."/>
            <person name="Cui X.M."/>
            <person name="Yuan T.T."/>
            <person name="Jiang B.G."/>
            <person name="Yang W.F."/>
            <person name="Lam T.T."/>
            <person name="Chang Q.C."/>
            <person name="Ding S.J."/>
            <person name="Wang X.J."/>
            <person name="Zhu J.G."/>
            <person name="Ruan X.D."/>
            <person name="Zhao L."/>
            <person name="Wei J.T."/>
            <person name="Ye R.Z."/>
            <person name="Que T.C."/>
            <person name="Du C.H."/>
            <person name="Zhou Y.H."/>
            <person name="Cheng J.X."/>
            <person name="Dai P.F."/>
            <person name="Guo W.B."/>
            <person name="Han X.H."/>
            <person name="Huang E.J."/>
            <person name="Li L.F."/>
            <person name="Wei W."/>
            <person name="Gao Y.C."/>
            <person name="Liu J.Z."/>
            <person name="Shao H.Z."/>
            <person name="Wang X."/>
            <person name="Wang C.C."/>
            <person name="Yang T.C."/>
            <person name="Huo Q.B."/>
            <person name="Li W."/>
            <person name="Chen H.Y."/>
            <person name="Chen S.E."/>
            <person name="Zhou L.G."/>
            <person name="Ni X.B."/>
            <person name="Tian J.H."/>
            <person name="Sheng Y."/>
            <person name="Liu T."/>
            <person name="Pan Y.S."/>
            <person name="Xia L.Y."/>
            <person name="Li J."/>
            <person name="Zhao F."/>
            <person name="Cao W.C."/>
        </authorList>
    </citation>
    <scope>NUCLEOTIDE SEQUENCE [LARGE SCALE GENOMIC DNA]</scope>
    <source>
        <strain evidence="6">HaeL-2018</strain>
    </source>
</reference>
<dbReference type="PANTHER" id="PTHR43918:SF4">
    <property type="entry name" value="CARBOXYLIC ESTER HYDROLASE"/>
    <property type="match status" value="1"/>
</dbReference>
<sequence length="156" mass="17025">MPFLRAGISSAPGDLALSDQKLAVEWVLTYIKHFGGNAEDIVLMGSASGAWSVGAHLVGDDPFWRQQRFTKAILHSESPLARLQCPLQDAHAQLDCLRNASVGDLIRETESPDVVWGPTVVPKLQDAARLTGRTFFVGVVSDEASDLMHYLRSIIL</sequence>
<dbReference type="GO" id="GO:0019695">
    <property type="term" value="P:choline metabolic process"/>
    <property type="evidence" value="ECO:0007669"/>
    <property type="project" value="TreeGrafter"/>
</dbReference>
<dbReference type="GO" id="GO:0006581">
    <property type="term" value="P:acetylcholine catabolic process"/>
    <property type="evidence" value="ECO:0007669"/>
    <property type="project" value="TreeGrafter"/>
</dbReference>
<proteinExistence type="inferred from homology"/>
<dbReference type="InterPro" id="IPR029058">
    <property type="entry name" value="AB_hydrolase_fold"/>
</dbReference>
<keyword evidence="2" id="KW-0719">Serine esterase</keyword>
<evidence type="ECO:0000256" key="4">
    <source>
        <dbReference type="ARBA" id="ARBA00023180"/>
    </source>
</evidence>
<evidence type="ECO:0000256" key="3">
    <source>
        <dbReference type="ARBA" id="ARBA00022801"/>
    </source>
</evidence>
<protein>
    <recommendedName>
        <fullName evidence="5">Carboxylesterase type B domain-containing protein</fullName>
    </recommendedName>
</protein>
<accession>A0A9J6H436</accession>
<dbReference type="GO" id="GO:0005615">
    <property type="term" value="C:extracellular space"/>
    <property type="evidence" value="ECO:0007669"/>
    <property type="project" value="TreeGrafter"/>
</dbReference>
<gene>
    <name evidence="6" type="ORF">HPB48_008933</name>
</gene>
<dbReference type="PANTHER" id="PTHR43918">
    <property type="entry name" value="ACETYLCHOLINESTERASE"/>
    <property type="match status" value="1"/>
</dbReference>
<dbReference type="GO" id="GO:0005886">
    <property type="term" value="C:plasma membrane"/>
    <property type="evidence" value="ECO:0007669"/>
    <property type="project" value="TreeGrafter"/>
</dbReference>
<evidence type="ECO:0000256" key="1">
    <source>
        <dbReference type="ARBA" id="ARBA00005964"/>
    </source>
</evidence>
<dbReference type="OrthoDB" id="3200163at2759"/>
<keyword evidence="3" id="KW-0378">Hydrolase</keyword>
<evidence type="ECO:0000313" key="6">
    <source>
        <dbReference type="EMBL" id="KAH9382554.1"/>
    </source>
</evidence>
<dbReference type="Gene3D" id="3.40.50.1820">
    <property type="entry name" value="alpha/beta hydrolase"/>
    <property type="match status" value="1"/>
</dbReference>